<dbReference type="PROSITE" id="PS51257">
    <property type="entry name" value="PROKAR_LIPOPROTEIN"/>
    <property type="match status" value="1"/>
</dbReference>
<proteinExistence type="predicted"/>
<protein>
    <submittedName>
        <fullName evidence="2">Uncharacterized protein</fullName>
    </submittedName>
</protein>
<evidence type="ECO:0000313" key="2">
    <source>
        <dbReference type="EMBL" id="GIG12208.1"/>
    </source>
</evidence>
<dbReference type="EMBL" id="BONJ01000001">
    <property type="protein sequence ID" value="GIG12208.1"/>
    <property type="molecule type" value="Genomic_DNA"/>
</dbReference>
<feature type="chain" id="PRO_5039368942" evidence="1">
    <location>
        <begin position="32"/>
        <end position="100"/>
    </location>
</feature>
<gene>
    <name evidence="2" type="ORF">Cme02nite_05400</name>
</gene>
<reference evidence="2" key="1">
    <citation type="submission" date="2021-01" db="EMBL/GenBank/DDBJ databases">
        <title>Whole genome shotgun sequence of Catellatospora methionotrophica NBRC 14553.</title>
        <authorList>
            <person name="Komaki H."/>
            <person name="Tamura T."/>
        </authorList>
    </citation>
    <scope>NUCLEOTIDE SEQUENCE</scope>
    <source>
        <strain evidence="2">NBRC 14553</strain>
    </source>
</reference>
<accession>A0A8J3L5L4</accession>
<keyword evidence="3" id="KW-1185">Reference proteome</keyword>
<evidence type="ECO:0000313" key="3">
    <source>
        <dbReference type="Proteomes" id="UP000660339"/>
    </source>
</evidence>
<organism evidence="2 3">
    <name type="scientific">Catellatospora methionotrophica</name>
    <dbReference type="NCBI Taxonomy" id="121620"/>
    <lineage>
        <taxon>Bacteria</taxon>
        <taxon>Bacillati</taxon>
        <taxon>Actinomycetota</taxon>
        <taxon>Actinomycetes</taxon>
        <taxon>Micromonosporales</taxon>
        <taxon>Micromonosporaceae</taxon>
        <taxon>Catellatospora</taxon>
    </lineage>
</organism>
<sequence length="100" mass="9866">MRTLKSAVRIAAVSGLMAASFVAATSAPAAAAGCNTGNTSYSTFRAGACTGYPSSYKVQARTGCLGGSTAYGAWVKVGGYSYATCSGGRQALGGTYSVSP</sequence>
<name>A0A8J3L5L4_9ACTN</name>
<keyword evidence="1" id="KW-0732">Signal</keyword>
<comment type="caution">
    <text evidence="2">The sequence shown here is derived from an EMBL/GenBank/DDBJ whole genome shotgun (WGS) entry which is preliminary data.</text>
</comment>
<dbReference type="Proteomes" id="UP000660339">
    <property type="component" value="Unassembled WGS sequence"/>
</dbReference>
<dbReference type="RefSeq" id="WP_166380254.1">
    <property type="nucleotide sequence ID" value="NZ_BAAATT010000011.1"/>
</dbReference>
<evidence type="ECO:0000256" key="1">
    <source>
        <dbReference type="SAM" id="SignalP"/>
    </source>
</evidence>
<dbReference type="AlphaFoldDB" id="A0A8J3L5L4"/>
<feature type="signal peptide" evidence="1">
    <location>
        <begin position="1"/>
        <end position="31"/>
    </location>
</feature>